<dbReference type="SUPFAM" id="SSF54631">
    <property type="entry name" value="CBS-domain pair"/>
    <property type="match status" value="1"/>
</dbReference>
<feature type="domain" description="CBS" evidence="5">
    <location>
        <begin position="66"/>
        <end position="122"/>
    </location>
</feature>
<organism evidence="6 7">
    <name type="scientific">Candidatus Syntropharchaeum caldarium</name>
    <dbReference type="NCBI Taxonomy" id="1838285"/>
    <lineage>
        <taxon>Archaea</taxon>
        <taxon>Methanobacteriati</taxon>
        <taxon>Methanobacteriota</taxon>
        <taxon>Stenosarchaea group</taxon>
        <taxon>Methanomicrobia</taxon>
        <taxon>Methanosarcinales</taxon>
        <taxon>ANME-2 cluster</taxon>
        <taxon>Candidatus Syntropharchaeum</taxon>
    </lineage>
</organism>
<keyword evidence="7" id="KW-1185">Reference proteome</keyword>
<evidence type="ECO:0000256" key="3">
    <source>
        <dbReference type="ARBA" id="ARBA00023167"/>
    </source>
</evidence>
<comment type="caution">
    <text evidence="6">The sequence shown here is derived from an EMBL/GenBank/DDBJ whole genome shotgun (WGS) entry which is preliminary data.</text>
</comment>
<dbReference type="Proteomes" id="UP000186940">
    <property type="component" value="Unassembled WGS sequence"/>
</dbReference>
<reference evidence="6" key="1">
    <citation type="submission" date="2016-05" db="EMBL/GenBank/DDBJ databases">
        <title>Microbial consortia oxidize butane by reversing methanogenesis.</title>
        <authorList>
            <person name="Laso-Perez R."/>
            <person name="Richter M."/>
            <person name="Wegener G."/>
            <person name="Musat F."/>
        </authorList>
    </citation>
    <scope>NUCLEOTIDE SEQUENCE [LARGE SCALE GENOMIC DNA]</scope>
    <source>
        <strain evidence="6">BOX2</strain>
    </source>
</reference>
<evidence type="ECO:0000313" key="7">
    <source>
        <dbReference type="Proteomes" id="UP000186940"/>
    </source>
</evidence>
<keyword evidence="2 4" id="KW-0129">CBS domain</keyword>
<dbReference type="InterPro" id="IPR000644">
    <property type="entry name" value="CBS_dom"/>
</dbReference>
<keyword evidence="3" id="KW-0486">Methionine biosynthesis</keyword>
<dbReference type="SMART" id="SM00116">
    <property type="entry name" value="CBS"/>
    <property type="match status" value="2"/>
</dbReference>
<dbReference type="GO" id="GO:0009086">
    <property type="term" value="P:methionine biosynthetic process"/>
    <property type="evidence" value="ECO:0007669"/>
    <property type="project" value="UniProtKB-KW"/>
</dbReference>
<dbReference type="STRING" id="1838285.SCAL_000537"/>
<dbReference type="PANTHER" id="PTHR43080">
    <property type="entry name" value="CBS DOMAIN-CONTAINING PROTEIN CBSX3, MITOCHONDRIAL"/>
    <property type="match status" value="1"/>
</dbReference>
<evidence type="ECO:0000256" key="2">
    <source>
        <dbReference type="ARBA" id="ARBA00023122"/>
    </source>
</evidence>
<keyword evidence="1" id="KW-0028">Amino-acid biosynthesis</keyword>
<dbReference type="PANTHER" id="PTHR43080:SF2">
    <property type="entry name" value="CBS DOMAIN-CONTAINING PROTEIN"/>
    <property type="match status" value="1"/>
</dbReference>
<gene>
    <name evidence="6" type="ORF">SCAL_000537</name>
</gene>
<dbReference type="InterPro" id="IPR051257">
    <property type="entry name" value="Diverse_CBS-Domain"/>
</dbReference>
<dbReference type="EMBL" id="LYOS01000001">
    <property type="protein sequence ID" value="OFV68861.1"/>
    <property type="molecule type" value="Genomic_DNA"/>
</dbReference>
<dbReference type="PROSITE" id="PS51371">
    <property type="entry name" value="CBS"/>
    <property type="match status" value="2"/>
</dbReference>
<evidence type="ECO:0000256" key="1">
    <source>
        <dbReference type="ARBA" id="ARBA00022605"/>
    </source>
</evidence>
<protein>
    <submittedName>
        <fullName evidence="6">Cystathionine beta-synthase, core domain protein</fullName>
    </submittedName>
</protein>
<evidence type="ECO:0000259" key="5">
    <source>
        <dbReference type="PROSITE" id="PS51371"/>
    </source>
</evidence>
<dbReference type="AlphaFoldDB" id="A0A1F2PDT9"/>
<feature type="domain" description="CBS" evidence="5">
    <location>
        <begin position="1"/>
        <end position="58"/>
    </location>
</feature>
<accession>A0A1F2PDT9</accession>
<evidence type="ECO:0000313" key="6">
    <source>
        <dbReference type="EMBL" id="OFV68861.1"/>
    </source>
</evidence>
<evidence type="ECO:0000256" key="4">
    <source>
        <dbReference type="PROSITE-ProRule" id="PRU00703"/>
    </source>
</evidence>
<dbReference type="Gene3D" id="3.10.580.10">
    <property type="entry name" value="CBS-domain"/>
    <property type="match status" value="1"/>
</dbReference>
<dbReference type="InterPro" id="IPR046342">
    <property type="entry name" value="CBS_dom_sf"/>
</dbReference>
<proteinExistence type="predicted"/>
<name>A0A1F2PDT9_9EURY</name>
<sequence length="151" mass="16429">MRKPIVTCDEDATTDKVAELLDKHGVGAVVVTRYGEPVGIVTGRDLAAKVIAEGKRASEVRVKDVMTPYLITIDADADVREAAKVMGSRRLRRLLVTDKGKIVGIITVTGILMGEKRIAEAVVKKFAEAAAEEWERMMRLAEKVPDVTVGL</sequence>
<dbReference type="Pfam" id="PF00571">
    <property type="entry name" value="CBS"/>
    <property type="match status" value="2"/>
</dbReference>